<sequence length="209" mass="23138">MMQKLEILGFKRLNAGGRVRCFAHVLNLVVGVSETHVQTFNRSTFTTDKRLNVETFQAVIEGATGLRWSSDDDEVIHDFMPGDDLDVEVEHVDEPEEADWVVDQPILDELRLPRVPFTQQTAAPTQTGPAASTRSAGPVVEETASQASTVVTVEDKSASATRASQDVMREALRKVSSLAAFERLNVRTSTLTQTFNVHLVSRSELWRNG</sequence>
<accession>A0A8K0NM40</accession>
<organism evidence="1 2">
    <name type="scientific">Filobasidium floriforme</name>
    <dbReference type="NCBI Taxonomy" id="5210"/>
    <lineage>
        <taxon>Eukaryota</taxon>
        <taxon>Fungi</taxon>
        <taxon>Dikarya</taxon>
        <taxon>Basidiomycota</taxon>
        <taxon>Agaricomycotina</taxon>
        <taxon>Tremellomycetes</taxon>
        <taxon>Filobasidiales</taxon>
        <taxon>Filobasidiaceae</taxon>
        <taxon>Filobasidium</taxon>
    </lineage>
</organism>
<proteinExistence type="predicted"/>
<comment type="caution">
    <text evidence="1">The sequence shown here is derived from an EMBL/GenBank/DDBJ whole genome shotgun (WGS) entry which is preliminary data.</text>
</comment>
<reference evidence="1" key="1">
    <citation type="submission" date="2020-04" db="EMBL/GenBank/DDBJ databases">
        <title>Analysis of mating type loci in Filobasidium floriforme.</title>
        <authorList>
            <person name="Nowrousian M."/>
        </authorList>
    </citation>
    <scope>NUCLEOTIDE SEQUENCE</scope>
    <source>
        <strain evidence="1">CBS 6242</strain>
    </source>
</reference>
<keyword evidence="2" id="KW-1185">Reference proteome</keyword>
<evidence type="ECO:0000313" key="2">
    <source>
        <dbReference type="Proteomes" id="UP000812966"/>
    </source>
</evidence>
<dbReference type="EMBL" id="JABELV010000595">
    <property type="protein sequence ID" value="KAG7527154.1"/>
    <property type="molecule type" value="Genomic_DNA"/>
</dbReference>
<dbReference type="Proteomes" id="UP000812966">
    <property type="component" value="Unassembled WGS sequence"/>
</dbReference>
<gene>
    <name evidence="1" type="ORF">FFLO_07218</name>
</gene>
<name>A0A8K0NM40_9TREE</name>
<protein>
    <submittedName>
        <fullName evidence="1">Uncharacterized protein</fullName>
    </submittedName>
</protein>
<dbReference type="AlphaFoldDB" id="A0A8K0NM40"/>
<evidence type="ECO:0000313" key="1">
    <source>
        <dbReference type="EMBL" id="KAG7527154.1"/>
    </source>
</evidence>